<comment type="caution">
    <text evidence="2">The sequence shown here is derived from an EMBL/GenBank/DDBJ whole genome shotgun (WGS) entry which is preliminary data.</text>
</comment>
<proteinExistence type="predicted"/>
<dbReference type="RefSeq" id="WP_120180935.1">
    <property type="nucleotide sequence ID" value="NZ_MBTA01000005.1"/>
</dbReference>
<gene>
    <name evidence="2" type="ORF">BCY91_15545</name>
</gene>
<sequence length="131" mass="15394">MKNQKKQLSRGEVLHIVAKSSRLSIGEITKKAGFKYPTFYAHVKREDLPFETLARYGKALGHNFADEFPEMGDFIFKEDEVVYGKKKMSYEELELERDRWQNKYHKLNEKYQALADKYQILLEEKLGIGGK</sequence>
<feature type="coiled-coil region" evidence="1">
    <location>
        <begin position="90"/>
        <end position="124"/>
    </location>
</feature>
<dbReference type="EMBL" id="MBTA01000005">
    <property type="protein sequence ID" value="RKD18218.1"/>
    <property type="molecule type" value="Genomic_DNA"/>
</dbReference>
<keyword evidence="1" id="KW-0175">Coiled coil</keyword>
<evidence type="ECO:0000256" key="1">
    <source>
        <dbReference type="SAM" id="Coils"/>
    </source>
</evidence>
<dbReference type="OrthoDB" id="981159at2"/>
<keyword evidence="3" id="KW-1185">Reference proteome</keyword>
<name>A0A419S8Z3_9SPHI</name>
<evidence type="ECO:0000313" key="3">
    <source>
        <dbReference type="Proteomes" id="UP000283433"/>
    </source>
</evidence>
<reference evidence="2 3" key="1">
    <citation type="submission" date="2016-07" db="EMBL/GenBank/DDBJ databases">
        <title>Genome of Pelobium manganitolerans.</title>
        <authorList>
            <person name="Wu S."/>
            <person name="Wang G."/>
        </authorList>
    </citation>
    <scope>NUCLEOTIDE SEQUENCE [LARGE SCALE GENOMIC DNA]</scope>
    <source>
        <strain evidence="2 3">YS-25</strain>
    </source>
</reference>
<organism evidence="2 3">
    <name type="scientific">Pelobium manganitolerans</name>
    <dbReference type="NCBI Taxonomy" id="1842495"/>
    <lineage>
        <taxon>Bacteria</taxon>
        <taxon>Pseudomonadati</taxon>
        <taxon>Bacteroidota</taxon>
        <taxon>Sphingobacteriia</taxon>
        <taxon>Sphingobacteriales</taxon>
        <taxon>Sphingobacteriaceae</taxon>
        <taxon>Pelobium</taxon>
    </lineage>
</organism>
<accession>A0A419S8Z3</accession>
<protein>
    <submittedName>
        <fullName evidence="2">Uncharacterized protein</fullName>
    </submittedName>
</protein>
<evidence type="ECO:0000313" key="2">
    <source>
        <dbReference type="EMBL" id="RKD18218.1"/>
    </source>
</evidence>
<dbReference type="AlphaFoldDB" id="A0A419S8Z3"/>
<dbReference type="Proteomes" id="UP000283433">
    <property type="component" value="Unassembled WGS sequence"/>
</dbReference>